<sequence length="179" mass="20069">MSKLQEFRERLNLTQKELFEKSGISIRTIQRIEAGTAPKGHTLKVLATTLGIAETELLNTKEKIGVMNYTLLKFINLSSLLGSVFPPVNILLPLLIMIIKKQFNPIAKQIVSVQISITIASFIIFMVSALIKNWFSLGNEFTMIIMALLVLANVCVIIINTAGIDKNKDLYIRLNFSFI</sequence>
<name>A0ABV2SVI7_9FLAO</name>
<organism evidence="7 8">
    <name type="scientific">Sediminicola arcticus</name>
    <dbReference type="NCBI Taxonomy" id="1574308"/>
    <lineage>
        <taxon>Bacteria</taxon>
        <taxon>Pseudomonadati</taxon>
        <taxon>Bacteroidota</taxon>
        <taxon>Flavobacteriia</taxon>
        <taxon>Flavobacteriales</taxon>
        <taxon>Flavobacteriaceae</taxon>
        <taxon>Sediminicola</taxon>
    </lineage>
</organism>
<keyword evidence="3 5" id="KW-1133">Transmembrane helix</keyword>
<comment type="caution">
    <text evidence="7">The sequence shown here is derived from an EMBL/GenBank/DDBJ whole genome shotgun (WGS) entry which is preliminary data.</text>
</comment>
<evidence type="ECO:0000256" key="4">
    <source>
        <dbReference type="ARBA" id="ARBA00023136"/>
    </source>
</evidence>
<dbReference type="PROSITE" id="PS50943">
    <property type="entry name" value="HTH_CROC1"/>
    <property type="match status" value="1"/>
</dbReference>
<protein>
    <submittedName>
        <fullName evidence="7">Helix-turn-helix transcriptional regulator</fullName>
    </submittedName>
</protein>
<keyword evidence="8" id="KW-1185">Reference proteome</keyword>
<dbReference type="SUPFAM" id="SSF47413">
    <property type="entry name" value="lambda repressor-like DNA-binding domains"/>
    <property type="match status" value="1"/>
</dbReference>
<evidence type="ECO:0000256" key="1">
    <source>
        <dbReference type="ARBA" id="ARBA00004141"/>
    </source>
</evidence>
<accession>A0ABV2SVI7</accession>
<feature type="transmembrane region" description="Helical" evidence="5">
    <location>
        <begin position="77"/>
        <end position="99"/>
    </location>
</feature>
<dbReference type="InterPro" id="IPR019109">
    <property type="entry name" value="MamF_MmsF"/>
</dbReference>
<proteinExistence type="predicted"/>
<dbReference type="CDD" id="cd00093">
    <property type="entry name" value="HTH_XRE"/>
    <property type="match status" value="1"/>
</dbReference>
<feature type="transmembrane region" description="Helical" evidence="5">
    <location>
        <begin position="143"/>
        <end position="164"/>
    </location>
</feature>
<dbReference type="RefSeq" id="WP_354615630.1">
    <property type="nucleotide sequence ID" value="NZ_JBEXAE010000005.1"/>
</dbReference>
<evidence type="ECO:0000259" key="6">
    <source>
        <dbReference type="PROSITE" id="PS50943"/>
    </source>
</evidence>
<keyword evidence="2 5" id="KW-0812">Transmembrane</keyword>
<dbReference type="Pfam" id="PF01381">
    <property type="entry name" value="HTH_3"/>
    <property type="match status" value="1"/>
</dbReference>
<evidence type="ECO:0000256" key="3">
    <source>
        <dbReference type="ARBA" id="ARBA00022989"/>
    </source>
</evidence>
<dbReference type="InterPro" id="IPR010982">
    <property type="entry name" value="Lambda_DNA-bd_dom_sf"/>
</dbReference>
<reference evidence="7 8" key="1">
    <citation type="submission" date="2024-07" db="EMBL/GenBank/DDBJ databases">
        <title>The genome sequence of type strain Sediminicola arcticus GDMCC 1.2805.</title>
        <authorList>
            <person name="Liu Y."/>
        </authorList>
    </citation>
    <scope>NUCLEOTIDE SEQUENCE [LARGE SCALE GENOMIC DNA]</scope>
    <source>
        <strain evidence="7 8">GDMCC 1.2805</strain>
    </source>
</reference>
<gene>
    <name evidence="7" type="ORF">ABXZ36_11045</name>
</gene>
<evidence type="ECO:0000256" key="2">
    <source>
        <dbReference type="ARBA" id="ARBA00022692"/>
    </source>
</evidence>
<dbReference type="Proteomes" id="UP001549799">
    <property type="component" value="Unassembled WGS sequence"/>
</dbReference>
<dbReference type="SMART" id="SM00530">
    <property type="entry name" value="HTH_XRE"/>
    <property type="match status" value="1"/>
</dbReference>
<feature type="domain" description="HTH cro/C1-type" evidence="6">
    <location>
        <begin position="4"/>
        <end position="57"/>
    </location>
</feature>
<keyword evidence="4 5" id="KW-0472">Membrane</keyword>
<dbReference type="Pfam" id="PF09685">
    <property type="entry name" value="MamF_MmsF"/>
    <property type="match status" value="1"/>
</dbReference>
<evidence type="ECO:0000313" key="7">
    <source>
        <dbReference type="EMBL" id="MET6991182.1"/>
    </source>
</evidence>
<evidence type="ECO:0000256" key="5">
    <source>
        <dbReference type="SAM" id="Phobius"/>
    </source>
</evidence>
<comment type="subcellular location">
    <subcellularLocation>
        <location evidence="1">Membrane</location>
        <topology evidence="1">Multi-pass membrane protein</topology>
    </subcellularLocation>
</comment>
<dbReference type="EMBL" id="JBEXAE010000005">
    <property type="protein sequence ID" value="MET6991182.1"/>
    <property type="molecule type" value="Genomic_DNA"/>
</dbReference>
<dbReference type="Gene3D" id="1.10.260.40">
    <property type="entry name" value="lambda repressor-like DNA-binding domains"/>
    <property type="match status" value="1"/>
</dbReference>
<feature type="transmembrane region" description="Helical" evidence="5">
    <location>
        <begin position="111"/>
        <end position="131"/>
    </location>
</feature>
<dbReference type="InterPro" id="IPR001387">
    <property type="entry name" value="Cro/C1-type_HTH"/>
</dbReference>
<evidence type="ECO:0000313" key="8">
    <source>
        <dbReference type="Proteomes" id="UP001549799"/>
    </source>
</evidence>